<dbReference type="GO" id="GO:0005829">
    <property type="term" value="C:cytosol"/>
    <property type="evidence" value="ECO:0007669"/>
    <property type="project" value="TreeGrafter"/>
</dbReference>
<dbReference type="EC" id="2.1.1.170" evidence="6"/>
<dbReference type="InterPro" id="IPR003682">
    <property type="entry name" value="rRNA_ssu_MeTfrase_G"/>
</dbReference>
<feature type="binding site" evidence="6">
    <location>
        <position position="128"/>
    </location>
    <ligand>
        <name>S-adenosyl-L-methionine</name>
        <dbReference type="ChEBI" id="CHEBI:59789"/>
    </ligand>
</feature>
<dbReference type="CDD" id="cd02440">
    <property type="entry name" value="AdoMet_MTases"/>
    <property type="match status" value="1"/>
</dbReference>
<feature type="binding site" evidence="6">
    <location>
        <position position="60"/>
    </location>
    <ligand>
        <name>S-adenosyl-L-methionine</name>
        <dbReference type="ChEBI" id="CHEBI:59789"/>
    </ligand>
</feature>
<dbReference type="InterPro" id="IPR029063">
    <property type="entry name" value="SAM-dependent_MTases_sf"/>
</dbReference>
<reference evidence="7 8" key="1">
    <citation type="submission" date="2017-08" db="EMBL/GenBank/DDBJ databases">
        <title>Pleomorphomonas carboxidotrophicus sp. nov., a new mesophilic hydrogenogenic carboxidotroph.</title>
        <authorList>
            <person name="Esquivel-Elizondo S."/>
            <person name="Krajmalnik-Brown R."/>
            <person name="Maldonado J."/>
        </authorList>
    </citation>
    <scope>NUCLEOTIDE SEQUENCE [LARGE SCALE GENOMIC DNA]</scope>
    <source>
        <strain evidence="7 8">SVCO-16</strain>
    </source>
</reference>
<feature type="binding site" evidence="6">
    <location>
        <position position="55"/>
    </location>
    <ligand>
        <name>S-adenosyl-L-methionine</name>
        <dbReference type="ChEBI" id="CHEBI:59789"/>
    </ligand>
</feature>
<sequence length="207" mass="22764">MEARFVAYVELVRKWQPVKNLVAPSTLPDIWRRHVADGAQAFAALPAAKRWLDLGSGAGFPGLVTAILLADAEGGSVTLVESNGRKAAFLQSVARELKLPARVVSERIESIPERFKETGDRFDAVSARALASLDRLLAYAEPWLTAGATGVFHKGQDFAAERRQAALSWGFDLIERQSRIEPDSRIVLVDHVRRLPTAGLPEQDARR</sequence>
<name>A0A2G9WWE3_9HYPH</name>
<evidence type="ECO:0000313" key="8">
    <source>
        <dbReference type="Proteomes" id="UP000231070"/>
    </source>
</evidence>
<organism evidence="7 8">
    <name type="scientific">Pleomorphomonas carboxyditropha</name>
    <dbReference type="NCBI Taxonomy" id="2023338"/>
    <lineage>
        <taxon>Bacteria</taxon>
        <taxon>Pseudomonadati</taxon>
        <taxon>Pseudomonadota</taxon>
        <taxon>Alphaproteobacteria</taxon>
        <taxon>Hyphomicrobiales</taxon>
        <taxon>Pleomorphomonadaceae</taxon>
        <taxon>Pleomorphomonas</taxon>
    </lineage>
</organism>
<dbReference type="OrthoDB" id="9808773at2"/>
<evidence type="ECO:0000256" key="3">
    <source>
        <dbReference type="ARBA" id="ARBA00022603"/>
    </source>
</evidence>
<dbReference type="EMBL" id="NQVN01000007">
    <property type="protein sequence ID" value="PIO99027.1"/>
    <property type="molecule type" value="Genomic_DNA"/>
</dbReference>
<evidence type="ECO:0000256" key="4">
    <source>
        <dbReference type="ARBA" id="ARBA00022679"/>
    </source>
</evidence>
<comment type="similarity">
    <text evidence="6">Belongs to the methyltransferase superfamily. RNA methyltransferase RsmG family.</text>
</comment>
<accession>A0A2G9WWE3</accession>
<dbReference type="Gene3D" id="3.40.50.150">
    <property type="entry name" value="Vaccinia Virus protein VP39"/>
    <property type="match status" value="1"/>
</dbReference>
<protein>
    <recommendedName>
        <fullName evidence="6">Ribosomal RNA small subunit methyltransferase G</fullName>
        <ecNumber evidence="6">2.1.1.170</ecNumber>
    </recommendedName>
    <alternativeName>
        <fullName evidence="6">16S rRNA 7-methylguanosine methyltransferase</fullName>
        <shortName evidence="6">16S rRNA m7G methyltransferase</shortName>
    </alternativeName>
</protein>
<keyword evidence="8" id="KW-1185">Reference proteome</keyword>
<keyword evidence="4 6" id="KW-0808">Transferase</keyword>
<evidence type="ECO:0000256" key="1">
    <source>
        <dbReference type="ARBA" id="ARBA00022490"/>
    </source>
</evidence>
<dbReference type="PANTHER" id="PTHR31760:SF0">
    <property type="entry name" value="S-ADENOSYL-L-METHIONINE-DEPENDENT METHYLTRANSFERASES SUPERFAMILY PROTEIN"/>
    <property type="match status" value="1"/>
</dbReference>
<dbReference type="Pfam" id="PF02527">
    <property type="entry name" value="GidB"/>
    <property type="match status" value="1"/>
</dbReference>
<evidence type="ECO:0000256" key="6">
    <source>
        <dbReference type="HAMAP-Rule" id="MF_00074"/>
    </source>
</evidence>
<dbReference type="GO" id="GO:0070043">
    <property type="term" value="F:rRNA (guanine-N7-)-methyltransferase activity"/>
    <property type="evidence" value="ECO:0007669"/>
    <property type="project" value="UniProtKB-UniRule"/>
</dbReference>
<dbReference type="SUPFAM" id="SSF53335">
    <property type="entry name" value="S-adenosyl-L-methionine-dependent methyltransferases"/>
    <property type="match status" value="1"/>
</dbReference>
<gene>
    <name evidence="6 7" type="primary">rsmG</name>
    <name evidence="7" type="ORF">CJ014_12595</name>
</gene>
<comment type="function">
    <text evidence="6">Specifically methylates the N7 position of guanine in position 527 of 16S rRNA.</text>
</comment>
<comment type="caution">
    <text evidence="6">Lacks conserved residue(s) required for the propagation of feature annotation.</text>
</comment>
<dbReference type="PANTHER" id="PTHR31760">
    <property type="entry name" value="S-ADENOSYL-L-METHIONINE-DEPENDENT METHYLTRANSFERASES SUPERFAMILY PROTEIN"/>
    <property type="match status" value="1"/>
</dbReference>
<keyword evidence="2 6" id="KW-0698">rRNA processing</keyword>
<comment type="catalytic activity">
    <reaction evidence="6">
        <text>guanosine(527) in 16S rRNA + S-adenosyl-L-methionine = N(7)-methylguanosine(527) in 16S rRNA + S-adenosyl-L-homocysteine</text>
        <dbReference type="Rhea" id="RHEA:42732"/>
        <dbReference type="Rhea" id="RHEA-COMP:10209"/>
        <dbReference type="Rhea" id="RHEA-COMP:10210"/>
        <dbReference type="ChEBI" id="CHEBI:57856"/>
        <dbReference type="ChEBI" id="CHEBI:59789"/>
        <dbReference type="ChEBI" id="CHEBI:74269"/>
        <dbReference type="ChEBI" id="CHEBI:74480"/>
        <dbReference type="EC" id="2.1.1.170"/>
    </reaction>
</comment>
<dbReference type="AlphaFoldDB" id="A0A2G9WWE3"/>
<evidence type="ECO:0000256" key="5">
    <source>
        <dbReference type="ARBA" id="ARBA00022691"/>
    </source>
</evidence>
<dbReference type="Proteomes" id="UP000231070">
    <property type="component" value="Unassembled WGS sequence"/>
</dbReference>
<comment type="subcellular location">
    <subcellularLocation>
        <location evidence="6">Cytoplasm</location>
    </subcellularLocation>
</comment>
<feature type="binding site" evidence="6">
    <location>
        <begin position="108"/>
        <end position="109"/>
    </location>
    <ligand>
        <name>S-adenosyl-L-methionine</name>
        <dbReference type="ChEBI" id="CHEBI:59789"/>
    </ligand>
</feature>
<keyword evidence="3 6" id="KW-0489">Methyltransferase</keyword>
<dbReference type="HAMAP" id="MF_00074">
    <property type="entry name" value="16SrRNA_methyltr_G"/>
    <property type="match status" value="1"/>
</dbReference>
<evidence type="ECO:0000256" key="2">
    <source>
        <dbReference type="ARBA" id="ARBA00022552"/>
    </source>
</evidence>
<keyword evidence="1 6" id="KW-0963">Cytoplasm</keyword>
<dbReference type="NCBIfam" id="TIGR00138">
    <property type="entry name" value="rsmG_gidB"/>
    <property type="match status" value="1"/>
</dbReference>
<keyword evidence="5 6" id="KW-0949">S-adenosyl-L-methionine</keyword>
<comment type="caution">
    <text evidence="7">The sequence shown here is derived from an EMBL/GenBank/DDBJ whole genome shotgun (WGS) entry which is preliminary data.</text>
</comment>
<proteinExistence type="inferred from homology"/>
<evidence type="ECO:0000313" key="7">
    <source>
        <dbReference type="EMBL" id="PIO99027.1"/>
    </source>
</evidence>